<dbReference type="PROSITE" id="PS50240">
    <property type="entry name" value="TRYPSIN_DOM"/>
    <property type="match status" value="1"/>
</dbReference>
<evidence type="ECO:0000259" key="11">
    <source>
        <dbReference type="PROSITE" id="PS50240"/>
    </source>
</evidence>
<dbReference type="GO" id="GO:0045087">
    <property type="term" value="P:innate immune response"/>
    <property type="evidence" value="ECO:0007669"/>
    <property type="project" value="UniProtKB-KW"/>
</dbReference>
<feature type="signal peptide" evidence="10">
    <location>
        <begin position="1"/>
        <end position="21"/>
    </location>
</feature>
<keyword evidence="2" id="KW-0964">Secreted</keyword>
<dbReference type="EMBL" id="GANO01002184">
    <property type="protein sequence ID" value="JAB57687.1"/>
    <property type="molecule type" value="mRNA"/>
</dbReference>
<evidence type="ECO:0000256" key="9">
    <source>
        <dbReference type="RuleBase" id="RU363034"/>
    </source>
</evidence>
<accession>U5EY58</accession>
<dbReference type="GO" id="GO:0006508">
    <property type="term" value="P:proteolysis"/>
    <property type="evidence" value="ECO:0007669"/>
    <property type="project" value="UniProtKB-KW"/>
</dbReference>
<comment type="similarity">
    <text evidence="8">Belongs to the peptidase S1 family. CLIP subfamily.</text>
</comment>
<dbReference type="InterPro" id="IPR051487">
    <property type="entry name" value="Ser/Thr_Proteases_Immune/Dev"/>
</dbReference>
<keyword evidence="9" id="KW-0645">Protease</keyword>
<evidence type="ECO:0000256" key="4">
    <source>
        <dbReference type="ARBA" id="ARBA00022729"/>
    </source>
</evidence>
<dbReference type="SMART" id="SM00020">
    <property type="entry name" value="Tryp_SPc"/>
    <property type="match status" value="1"/>
</dbReference>
<dbReference type="PROSITE" id="PS00134">
    <property type="entry name" value="TRYPSIN_HIS"/>
    <property type="match status" value="1"/>
</dbReference>
<dbReference type="FunFam" id="2.40.10.10:FF:000028">
    <property type="entry name" value="Serine protease easter"/>
    <property type="match status" value="1"/>
</dbReference>
<evidence type="ECO:0000256" key="7">
    <source>
        <dbReference type="ARBA" id="ARBA00023180"/>
    </source>
</evidence>
<dbReference type="GO" id="GO:0005576">
    <property type="term" value="C:extracellular region"/>
    <property type="evidence" value="ECO:0007669"/>
    <property type="project" value="UniProtKB-SubCell"/>
</dbReference>
<dbReference type="InterPro" id="IPR009003">
    <property type="entry name" value="Peptidase_S1_PA"/>
</dbReference>
<keyword evidence="6" id="KW-1015">Disulfide bond</keyword>
<evidence type="ECO:0000256" key="8">
    <source>
        <dbReference type="ARBA" id="ARBA00024195"/>
    </source>
</evidence>
<dbReference type="InterPro" id="IPR043504">
    <property type="entry name" value="Peptidase_S1_PA_chymotrypsin"/>
</dbReference>
<dbReference type="PROSITE" id="PS00135">
    <property type="entry name" value="TRYPSIN_SER"/>
    <property type="match status" value="1"/>
</dbReference>
<keyword evidence="9" id="KW-0378">Hydrolase</keyword>
<evidence type="ECO:0000256" key="1">
    <source>
        <dbReference type="ARBA" id="ARBA00004613"/>
    </source>
</evidence>
<evidence type="ECO:0000256" key="5">
    <source>
        <dbReference type="ARBA" id="ARBA00022859"/>
    </source>
</evidence>
<reference evidence="12" key="1">
    <citation type="journal article" date="2014" name="Insect Biochem. Mol. Biol.">
        <title>An insight into the sialome of the frog biting fly, Corethrella appendiculata.</title>
        <authorList>
            <person name="Ribeiro J.M.C."/>
            <person name="Chagas A.C."/>
            <person name="Pham V.M."/>
            <person name="Lounibos L.P."/>
            <person name="Calvo E."/>
        </authorList>
    </citation>
    <scope>NUCLEOTIDE SEQUENCE</scope>
    <source>
        <tissue evidence="12">Salivary glands</tissue>
    </source>
</reference>
<dbReference type="InterPro" id="IPR001314">
    <property type="entry name" value="Peptidase_S1A"/>
</dbReference>
<dbReference type="Gene3D" id="2.40.10.10">
    <property type="entry name" value="Trypsin-like serine proteases"/>
    <property type="match status" value="2"/>
</dbReference>
<keyword evidence="4 10" id="KW-0732">Signal</keyword>
<sequence>MLSMNIRILFTLLNVIIIVAGAKICDIPDRNETGICVKIGDCKPYSILVKNISTSSLVKCDNLDDKEYICCPKTGFYVKDKVKRIRRDADEECGVQEDSDRIYGGEKAGIYEFPWMALLFYLIKETNSIEPACGGTLIHKRFVLTAAHCVAGTITKDFVLKYIRLGENNLLENPDCITFQNEKDCADPPIDFNPSKTLVHPEYNPQSWDKFNDIALIKLDHDTPYTDFIRPICLPDKFGFTDADILKITHFRSVGWGRTDYFNDTKPDTASPFKLEVLLPRVDTNHCAKVYDQMATIRINSSQICAGGGQGKDTCRGDSGGPLLWFDLKKLKWFIFGIVSKGSSQCGTEGVPSIYTNVMSYSNWINKTIKNNL</sequence>
<comment type="subcellular location">
    <subcellularLocation>
        <location evidence="1">Secreted</location>
    </subcellularLocation>
</comment>
<proteinExistence type="evidence at transcript level"/>
<organism evidence="12">
    <name type="scientific">Corethrella appendiculata</name>
    <dbReference type="NCBI Taxonomy" id="1370023"/>
    <lineage>
        <taxon>Eukaryota</taxon>
        <taxon>Metazoa</taxon>
        <taxon>Ecdysozoa</taxon>
        <taxon>Arthropoda</taxon>
        <taxon>Hexapoda</taxon>
        <taxon>Insecta</taxon>
        <taxon>Pterygota</taxon>
        <taxon>Neoptera</taxon>
        <taxon>Endopterygota</taxon>
        <taxon>Diptera</taxon>
        <taxon>Nematocera</taxon>
        <taxon>Culicoidea</taxon>
        <taxon>Chaoboridae</taxon>
        <taxon>Corethrella</taxon>
    </lineage>
</organism>
<dbReference type="CDD" id="cd00190">
    <property type="entry name" value="Tryp_SPc"/>
    <property type="match status" value="1"/>
</dbReference>
<evidence type="ECO:0000256" key="2">
    <source>
        <dbReference type="ARBA" id="ARBA00022525"/>
    </source>
</evidence>
<keyword evidence="9" id="KW-0720">Serine protease</keyword>
<feature type="domain" description="Peptidase S1" evidence="11">
    <location>
        <begin position="102"/>
        <end position="370"/>
    </location>
</feature>
<dbReference type="SUPFAM" id="SSF50494">
    <property type="entry name" value="Trypsin-like serine proteases"/>
    <property type="match status" value="1"/>
</dbReference>
<evidence type="ECO:0000313" key="12">
    <source>
        <dbReference type="EMBL" id="JAB57687.1"/>
    </source>
</evidence>
<dbReference type="PRINTS" id="PR00722">
    <property type="entry name" value="CHYMOTRYPSIN"/>
</dbReference>
<keyword evidence="7" id="KW-0325">Glycoprotein</keyword>
<dbReference type="InterPro" id="IPR018114">
    <property type="entry name" value="TRYPSIN_HIS"/>
</dbReference>
<protein>
    <submittedName>
        <fullName evidence="12">Putative phagocytosis engulfment</fullName>
    </submittedName>
</protein>
<dbReference type="InterPro" id="IPR033116">
    <property type="entry name" value="TRYPSIN_SER"/>
</dbReference>
<evidence type="ECO:0000256" key="6">
    <source>
        <dbReference type="ARBA" id="ARBA00023157"/>
    </source>
</evidence>
<dbReference type="PANTHER" id="PTHR24256">
    <property type="entry name" value="TRYPTASE-RELATED"/>
    <property type="match status" value="1"/>
</dbReference>
<name>U5EY58_9DIPT</name>
<dbReference type="InterPro" id="IPR001254">
    <property type="entry name" value="Trypsin_dom"/>
</dbReference>
<dbReference type="Pfam" id="PF00089">
    <property type="entry name" value="Trypsin"/>
    <property type="match status" value="1"/>
</dbReference>
<dbReference type="AlphaFoldDB" id="U5EY58"/>
<feature type="chain" id="PRO_5031607254" evidence="10">
    <location>
        <begin position="22"/>
        <end position="373"/>
    </location>
</feature>
<keyword evidence="3" id="KW-0399">Innate immunity</keyword>
<evidence type="ECO:0000256" key="10">
    <source>
        <dbReference type="SAM" id="SignalP"/>
    </source>
</evidence>
<dbReference type="GO" id="GO:0004252">
    <property type="term" value="F:serine-type endopeptidase activity"/>
    <property type="evidence" value="ECO:0007669"/>
    <property type="project" value="InterPro"/>
</dbReference>
<keyword evidence="5" id="KW-0391">Immunity</keyword>
<evidence type="ECO:0000256" key="3">
    <source>
        <dbReference type="ARBA" id="ARBA00022588"/>
    </source>
</evidence>